<keyword evidence="1" id="KW-0812">Transmembrane</keyword>
<dbReference type="STRING" id="1392247.A0A3N4KRL9"/>
<feature type="transmembrane region" description="Helical" evidence="1">
    <location>
        <begin position="170"/>
        <end position="190"/>
    </location>
</feature>
<gene>
    <name evidence="2" type="ORF">P167DRAFT_132834</name>
</gene>
<feature type="transmembrane region" description="Helical" evidence="1">
    <location>
        <begin position="269"/>
        <end position="289"/>
    </location>
</feature>
<accession>A0A3N4KRL9</accession>
<evidence type="ECO:0000313" key="2">
    <source>
        <dbReference type="EMBL" id="RPB13160.1"/>
    </source>
</evidence>
<protein>
    <submittedName>
        <fullName evidence="2">Uncharacterized protein</fullName>
    </submittedName>
</protein>
<dbReference type="EMBL" id="ML119124">
    <property type="protein sequence ID" value="RPB13160.1"/>
    <property type="molecule type" value="Genomic_DNA"/>
</dbReference>
<reference evidence="2 3" key="1">
    <citation type="journal article" date="2018" name="Nat. Ecol. Evol.">
        <title>Pezizomycetes genomes reveal the molecular basis of ectomycorrhizal truffle lifestyle.</title>
        <authorList>
            <person name="Murat C."/>
            <person name="Payen T."/>
            <person name="Noel B."/>
            <person name="Kuo A."/>
            <person name="Morin E."/>
            <person name="Chen J."/>
            <person name="Kohler A."/>
            <person name="Krizsan K."/>
            <person name="Balestrini R."/>
            <person name="Da Silva C."/>
            <person name="Montanini B."/>
            <person name="Hainaut M."/>
            <person name="Levati E."/>
            <person name="Barry K.W."/>
            <person name="Belfiori B."/>
            <person name="Cichocki N."/>
            <person name="Clum A."/>
            <person name="Dockter R.B."/>
            <person name="Fauchery L."/>
            <person name="Guy J."/>
            <person name="Iotti M."/>
            <person name="Le Tacon F."/>
            <person name="Lindquist E.A."/>
            <person name="Lipzen A."/>
            <person name="Malagnac F."/>
            <person name="Mello A."/>
            <person name="Molinier V."/>
            <person name="Miyauchi S."/>
            <person name="Poulain J."/>
            <person name="Riccioni C."/>
            <person name="Rubini A."/>
            <person name="Sitrit Y."/>
            <person name="Splivallo R."/>
            <person name="Traeger S."/>
            <person name="Wang M."/>
            <person name="Zifcakova L."/>
            <person name="Wipf D."/>
            <person name="Zambonelli A."/>
            <person name="Paolocci F."/>
            <person name="Nowrousian M."/>
            <person name="Ottonello S."/>
            <person name="Baldrian P."/>
            <person name="Spatafora J.W."/>
            <person name="Henrissat B."/>
            <person name="Nagy L.G."/>
            <person name="Aury J.M."/>
            <person name="Wincker P."/>
            <person name="Grigoriev I.V."/>
            <person name="Bonfante P."/>
            <person name="Martin F.M."/>
        </authorList>
    </citation>
    <scope>NUCLEOTIDE SEQUENCE [LARGE SCALE GENOMIC DNA]</scope>
    <source>
        <strain evidence="2 3">CCBAS932</strain>
    </source>
</reference>
<feature type="transmembrane region" description="Helical" evidence="1">
    <location>
        <begin position="54"/>
        <end position="74"/>
    </location>
</feature>
<feature type="transmembrane region" description="Helical" evidence="1">
    <location>
        <begin position="309"/>
        <end position="329"/>
    </location>
</feature>
<keyword evidence="3" id="KW-1185">Reference proteome</keyword>
<evidence type="ECO:0000313" key="3">
    <source>
        <dbReference type="Proteomes" id="UP000277580"/>
    </source>
</evidence>
<dbReference type="OrthoDB" id="4582561at2759"/>
<organism evidence="2 3">
    <name type="scientific">Morchella conica CCBAS932</name>
    <dbReference type="NCBI Taxonomy" id="1392247"/>
    <lineage>
        <taxon>Eukaryota</taxon>
        <taxon>Fungi</taxon>
        <taxon>Dikarya</taxon>
        <taxon>Ascomycota</taxon>
        <taxon>Pezizomycotina</taxon>
        <taxon>Pezizomycetes</taxon>
        <taxon>Pezizales</taxon>
        <taxon>Morchellaceae</taxon>
        <taxon>Morchella</taxon>
    </lineage>
</organism>
<dbReference type="Proteomes" id="UP000277580">
    <property type="component" value="Unassembled WGS sequence"/>
</dbReference>
<feature type="transmembrane region" description="Helical" evidence="1">
    <location>
        <begin position="229"/>
        <end position="248"/>
    </location>
</feature>
<feature type="transmembrane region" description="Helical" evidence="1">
    <location>
        <begin position="140"/>
        <end position="158"/>
    </location>
</feature>
<keyword evidence="1" id="KW-1133">Transmembrane helix</keyword>
<dbReference type="AlphaFoldDB" id="A0A3N4KRL9"/>
<feature type="transmembrane region" description="Helical" evidence="1">
    <location>
        <begin position="95"/>
        <end position="120"/>
    </location>
</feature>
<keyword evidence="1" id="KW-0472">Membrane</keyword>
<evidence type="ECO:0000256" key="1">
    <source>
        <dbReference type="SAM" id="Phobius"/>
    </source>
</evidence>
<sequence length="375" mass="42512">MNRTINCADFANRRDDQVYFQSVREASENWNETIDLCAKEVCGALLGGRGNADISGVGNVIGFVLTAVIFTYFLQNPPSSRSRRWTKHITYVKGALEAYQSCSIFFSASIQLVTVIFHARKDFGGGIKNITIISGHEIEIGWSVSLLIFVPLFYQFSIPDSFLKRRGLNIVFVSLCGLFHLYIFLSRVYAFSAPEPVGTVVSQPELDALQARCRQPERTLSNYERKVSAIIYFTGSSLLFLILLYKSTAMTKKALLRYHAPYHRKARGFFYFGILPLIAFSQIWFILRVRMEQKEMAKYLGLDFLDDNWGFGQIIALLIWMPVVVEYLYQYYSDVEPSLGANVVPYQQNQFSSTTVVMAPLQSPRTQGTGRTGSL</sequence>
<name>A0A3N4KRL9_9PEZI</name>
<dbReference type="InParanoid" id="A0A3N4KRL9"/>
<proteinExistence type="predicted"/>